<dbReference type="Proteomes" id="UP000814140">
    <property type="component" value="Unassembled WGS sequence"/>
</dbReference>
<name>A0ACB8SGN9_9AGAM</name>
<dbReference type="EMBL" id="MU277315">
    <property type="protein sequence ID" value="KAI0055061.1"/>
    <property type="molecule type" value="Genomic_DNA"/>
</dbReference>
<reference evidence="1" key="1">
    <citation type="submission" date="2021-03" db="EMBL/GenBank/DDBJ databases">
        <authorList>
            <consortium name="DOE Joint Genome Institute"/>
            <person name="Ahrendt S."/>
            <person name="Looney B.P."/>
            <person name="Miyauchi S."/>
            <person name="Morin E."/>
            <person name="Drula E."/>
            <person name="Courty P.E."/>
            <person name="Chicoki N."/>
            <person name="Fauchery L."/>
            <person name="Kohler A."/>
            <person name="Kuo A."/>
            <person name="Labutti K."/>
            <person name="Pangilinan J."/>
            <person name="Lipzen A."/>
            <person name="Riley R."/>
            <person name="Andreopoulos W."/>
            <person name="He G."/>
            <person name="Johnson J."/>
            <person name="Barry K.W."/>
            <person name="Grigoriev I.V."/>
            <person name="Nagy L."/>
            <person name="Hibbett D."/>
            <person name="Henrissat B."/>
            <person name="Matheny P.B."/>
            <person name="Labbe J."/>
            <person name="Martin F."/>
        </authorList>
    </citation>
    <scope>NUCLEOTIDE SEQUENCE</scope>
    <source>
        <strain evidence="1">HHB10654</strain>
    </source>
</reference>
<evidence type="ECO:0000313" key="2">
    <source>
        <dbReference type="Proteomes" id="UP000814140"/>
    </source>
</evidence>
<sequence length="1336" mass="149084">MGRVDPGEQRVSREPWTHPLRAPPPPPTCGRDYTIRRDSSNWMGGSTVGRGDDGVTNVNTDGEGVALGKTPRRKRRLLESAQPKYCPQKELTRARSASTSSKYRHVGLPPLHECSKHIDAPFSDIPFSKEEAAQLQAERRTVDWIKRLLQPYDENTIALMYALGWERSQSTARRRAAAAQQKPSSGGAPQRDAWPHTHRRAPRPKAYAARGGHSGHWFYVLSRSAACIASRLGLWRDRGASTLKSFGETEWAALDDDESLMESARRGGETRRIRCKIVIEGGCLHRSLLGGWKGWRRGRIVQQLPSTTASKSMHSIPIIVVVVNPRFRHDSGPAQVQRESQTAQLGIGRSDTRLGLLELFIRLVQLLLPKQDLFRDLLMQAEALSVRRSPRLKAVLHNKHMAQALQMKASAELSRLDLHLAFTNEIQEVIAVLYILYEAGMGQDVVDFGFLQQSVEKQGYILQSEYQSLGYPVFSLGFLRRRGAIGKGENKWKSGLPGFCRPASWWEDLWEAVRKWDQMRHGLDSSLDVADKHMAFNYEPTTMTKVKGDIIGHPSPNSFTRRDVQVVVAVRQPSLRIFRRSLSDLAGITAAAVGALCSMRWVLIYGSPKTSHRCLTDMTVPPAIMTFHLGSRSSRTLDVINDIVTALFWTSNWLLSSKGGNAGHLCIASVPRASTPSVDHCSDLLKELQPDLETWGVWGRPIRCNSVLQDLGDCAKDIRTRRGIDPKLSGVSIHPDQGDLSLLPNQLRLPLSSDISQSPQALVPASKLFLRHTTQASLRCETKVKCRRRSQVTLRVRKTKSLPGPAIQRHWVLRRFLGTKMRSVRGIGRTRTSLHYVMGNFSSPAILEFWAGGSRSSHENDAVSKVTFFFPMNDVGGLKCMAVSAARLGAWFFPRVYSEIALSLFYKSQLASLGPSSSSHSKTVMERPFGIDIANDALLPLYQLRRNVPEAPFWPGLPDEDAHRILDDGEVMDLVHSQLLSTQRLPTSGGTASQYSLLSPVKYLSDDRIQTWHTLLDSAPRWAHGASVASVLLISNSNRPDDLWESVLQEPPPINGIYYRAGNALSSVATELVPDLEPILNFRQGALRRLVMNTVDSTRILVSQQIGNLLLPVPGQILPALDPFCIWFDYSSPNPDGSFNRLDIDVTRKLAGMKLESLSFLHSGELLKDKDGNPIPIPGTGNKAFFQDVDYKSAFIDAIMFRDFYLEPASATPPDFGPERPRIFGYSQRMARYYAPHGPVEYIEGTRHVLDRMPMALWMVVVLGACKALRAISLGEEDIAQVVALDEMMELQIKVLRAIEESGTLGVLTKELENKSERYGGRAPFGFDEMLFQPQP</sequence>
<accession>A0ACB8SGN9</accession>
<proteinExistence type="predicted"/>
<reference evidence="1" key="2">
    <citation type="journal article" date="2022" name="New Phytol.">
        <title>Evolutionary transition to the ectomycorrhizal habit in the genomes of a hyperdiverse lineage of mushroom-forming fungi.</title>
        <authorList>
            <person name="Looney B."/>
            <person name="Miyauchi S."/>
            <person name="Morin E."/>
            <person name="Drula E."/>
            <person name="Courty P.E."/>
            <person name="Kohler A."/>
            <person name="Kuo A."/>
            <person name="LaButti K."/>
            <person name="Pangilinan J."/>
            <person name="Lipzen A."/>
            <person name="Riley R."/>
            <person name="Andreopoulos W."/>
            <person name="He G."/>
            <person name="Johnson J."/>
            <person name="Nolan M."/>
            <person name="Tritt A."/>
            <person name="Barry K.W."/>
            <person name="Grigoriev I.V."/>
            <person name="Nagy L.G."/>
            <person name="Hibbett D."/>
            <person name="Henrissat B."/>
            <person name="Matheny P.B."/>
            <person name="Labbe J."/>
            <person name="Martin F.M."/>
        </authorList>
    </citation>
    <scope>NUCLEOTIDE SEQUENCE</scope>
    <source>
        <strain evidence="1">HHB10654</strain>
    </source>
</reference>
<protein>
    <submittedName>
        <fullName evidence="1">Uncharacterized protein</fullName>
    </submittedName>
</protein>
<organism evidence="1 2">
    <name type="scientific">Artomyces pyxidatus</name>
    <dbReference type="NCBI Taxonomy" id="48021"/>
    <lineage>
        <taxon>Eukaryota</taxon>
        <taxon>Fungi</taxon>
        <taxon>Dikarya</taxon>
        <taxon>Basidiomycota</taxon>
        <taxon>Agaricomycotina</taxon>
        <taxon>Agaricomycetes</taxon>
        <taxon>Russulales</taxon>
        <taxon>Auriscalpiaceae</taxon>
        <taxon>Artomyces</taxon>
    </lineage>
</organism>
<evidence type="ECO:0000313" key="1">
    <source>
        <dbReference type="EMBL" id="KAI0055061.1"/>
    </source>
</evidence>
<keyword evidence="2" id="KW-1185">Reference proteome</keyword>
<gene>
    <name evidence="1" type="ORF">BV25DRAFT_1843223</name>
</gene>
<comment type="caution">
    <text evidence="1">The sequence shown here is derived from an EMBL/GenBank/DDBJ whole genome shotgun (WGS) entry which is preliminary data.</text>
</comment>